<evidence type="ECO:0000313" key="7">
    <source>
        <dbReference type="EMBL" id="KAF0718502.1"/>
    </source>
</evidence>
<name>A0A6G0W209_APHCR</name>
<dbReference type="SMART" id="SM00980">
    <property type="entry name" value="THAP"/>
    <property type="match status" value="1"/>
</dbReference>
<feature type="domain" description="THAP-type" evidence="6">
    <location>
        <begin position="5"/>
        <end position="92"/>
    </location>
</feature>
<dbReference type="InterPro" id="IPR006612">
    <property type="entry name" value="THAP_Znf"/>
</dbReference>
<evidence type="ECO:0000313" key="8">
    <source>
        <dbReference type="Proteomes" id="UP000478052"/>
    </source>
</evidence>
<evidence type="ECO:0000256" key="5">
    <source>
        <dbReference type="PROSITE-ProRule" id="PRU00309"/>
    </source>
</evidence>
<proteinExistence type="predicted"/>
<dbReference type="EMBL" id="VUJU01009671">
    <property type="protein sequence ID" value="KAF0718502.1"/>
    <property type="molecule type" value="Genomic_DNA"/>
</dbReference>
<evidence type="ECO:0000256" key="3">
    <source>
        <dbReference type="ARBA" id="ARBA00022833"/>
    </source>
</evidence>
<dbReference type="GO" id="GO:0003677">
    <property type="term" value="F:DNA binding"/>
    <property type="evidence" value="ECO:0007669"/>
    <property type="project" value="UniProtKB-UniRule"/>
</dbReference>
<keyword evidence="8" id="KW-1185">Reference proteome</keyword>
<dbReference type="SUPFAM" id="SSF57716">
    <property type="entry name" value="Glucocorticoid receptor-like (DNA-binding domain)"/>
    <property type="match status" value="1"/>
</dbReference>
<evidence type="ECO:0000259" key="6">
    <source>
        <dbReference type="PROSITE" id="PS50950"/>
    </source>
</evidence>
<dbReference type="PROSITE" id="PS50950">
    <property type="entry name" value="ZF_THAP"/>
    <property type="match status" value="1"/>
</dbReference>
<gene>
    <name evidence="7" type="ORF">FWK35_00029499</name>
</gene>
<protein>
    <submittedName>
        <fullName evidence="7">THAP-type domain-containing protein</fullName>
    </submittedName>
</protein>
<evidence type="ECO:0000256" key="2">
    <source>
        <dbReference type="ARBA" id="ARBA00022771"/>
    </source>
</evidence>
<sequence length="97" mass="11349">EYLTMSGGDKCYYFNCNKTRKTSNNVFHLIPSSNQEVYRKWIINSGNIRLEGLSPKTLKKRFICSDHFEKQMYMNPNDPKSRLMSNAVPVKFSGLYK</sequence>
<feature type="non-terminal residue" evidence="7">
    <location>
        <position position="1"/>
    </location>
</feature>
<dbReference type="AlphaFoldDB" id="A0A6G0W209"/>
<dbReference type="Pfam" id="PF05485">
    <property type="entry name" value="THAP"/>
    <property type="match status" value="1"/>
</dbReference>
<evidence type="ECO:0000256" key="1">
    <source>
        <dbReference type="ARBA" id="ARBA00022723"/>
    </source>
</evidence>
<accession>A0A6G0W209</accession>
<keyword evidence="1" id="KW-0479">Metal-binding</keyword>
<comment type="caution">
    <text evidence="7">The sequence shown here is derived from an EMBL/GenBank/DDBJ whole genome shotgun (WGS) entry which is preliminary data.</text>
</comment>
<dbReference type="SMART" id="SM00692">
    <property type="entry name" value="DM3"/>
    <property type="match status" value="1"/>
</dbReference>
<keyword evidence="4 5" id="KW-0238">DNA-binding</keyword>
<keyword evidence="3" id="KW-0862">Zinc</keyword>
<organism evidence="7 8">
    <name type="scientific">Aphis craccivora</name>
    <name type="common">Cowpea aphid</name>
    <dbReference type="NCBI Taxonomy" id="307492"/>
    <lineage>
        <taxon>Eukaryota</taxon>
        <taxon>Metazoa</taxon>
        <taxon>Ecdysozoa</taxon>
        <taxon>Arthropoda</taxon>
        <taxon>Hexapoda</taxon>
        <taxon>Insecta</taxon>
        <taxon>Pterygota</taxon>
        <taxon>Neoptera</taxon>
        <taxon>Paraneoptera</taxon>
        <taxon>Hemiptera</taxon>
        <taxon>Sternorrhyncha</taxon>
        <taxon>Aphidomorpha</taxon>
        <taxon>Aphidoidea</taxon>
        <taxon>Aphididae</taxon>
        <taxon>Aphidini</taxon>
        <taxon>Aphis</taxon>
        <taxon>Aphis</taxon>
    </lineage>
</organism>
<keyword evidence="2 5" id="KW-0863">Zinc-finger</keyword>
<dbReference type="OrthoDB" id="6625500at2759"/>
<dbReference type="Proteomes" id="UP000478052">
    <property type="component" value="Unassembled WGS sequence"/>
</dbReference>
<dbReference type="GO" id="GO:0008270">
    <property type="term" value="F:zinc ion binding"/>
    <property type="evidence" value="ECO:0007669"/>
    <property type="project" value="UniProtKB-KW"/>
</dbReference>
<evidence type="ECO:0000256" key="4">
    <source>
        <dbReference type="ARBA" id="ARBA00023125"/>
    </source>
</evidence>
<reference evidence="7 8" key="1">
    <citation type="submission" date="2019-08" db="EMBL/GenBank/DDBJ databases">
        <title>Whole genome of Aphis craccivora.</title>
        <authorList>
            <person name="Voronova N.V."/>
            <person name="Shulinski R.S."/>
            <person name="Bandarenka Y.V."/>
            <person name="Zhorov D.G."/>
            <person name="Warner D."/>
        </authorList>
    </citation>
    <scope>NUCLEOTIDE SEQUENCE [LARGE SCALE GENOMIC DNA]</scope>
    <source>
        <strain evidence="7">180601</strain>
        <tissue evidence="7">Whole Body</tissue>
    </source>
</reference>